<sequence length="437" mass="49283">MSAPAGTNGGSSQYTYAKCRVDGCSRRHPGGEDACWVAHPELNPRNHNHNRGDRGRGRGQHHSTRGSRGGGRATAQQGSMQQAHDQSIYTRERGRGRGRGGGRVAFAARSSRPTATPKPQSKQLESSFHALPQEIQDRIYEKMYEPYGVTATSRKNPHRPRRYHLAHRDPYLQLWGLPKRNMELACKKNLADAEQVRKAGFNGHLGIVYSEHGGFTPMCALQDEELGWLRNMTTTIHFTGFDGKSLAYSYPSADVWANMDRDFPVVQEIHLHYNVLRYAYEDRWAPTTQTQEYREIQTPEWRAAFKLGQKDVDFTYPASSLRLFDLARIMEERDTMPDDGEAEATAEDKRGDTADNGTEALSKFKDDESAEAIEGEDEAGEDEEEAVIINGEIVGNRGCKIYLTTRVDFMKMHGCVYQQILKFRITSKGWACIDRSG</sequence>
<evidence type="ECO:0000256" key="1">
    <source>
        <dbReference type="SAM" id="MobiDB-lite"/>
    </source>
</evidence>
<organism evidence="2 3">
    <name type="scientific">Knufia fluminis</name>
    <dbReference type="NCBI Taxonomy" id="191047"/>
    <lineage>
        <taxon>Eukaryota</taxon>
        <taxon>Fungi</taxon>
        <taxon>Dikarya</taxon>
        <taxon>Ascomycota</taxon>
        <taxon>Pezizomycotina</taxon>
        <taxon>Eurotiomycetes</taxon>
        <taxon>Chaetothyriomycetidae</taxon>
        <taxon>Chaetothyriales</taxon>
        <taxon>Trichomeriaceae</taxon>
        <taxon>Knufia</taxon>
    </lineage>
</organism>
<comment type="caution">
    <text evidence="2">The sequence shown here is derived from an EMBL/GenBank/DDBJ whole genome shotgun (WGS) entry which is preliminary data.</text>
</comment>
<dbReference type="EMBL" id="JAKLMC020000054">
    <property type="protein sequence ID" value="KAK5948043.1"/>
    <property type="molecule type" value="Genomic_DNA"/>
</dbReference>
<feature type="region of interest" description="Disordered" evidence="1">
    <location>
        <begin position="39"/>
        <end position="127"/>
    </location>
</feature>
<gene>
    <name evidence="2" type="ORF">OHC33_010884</name>
</gene>
<protein>
    <submittedName>
        <fullName evidence="2">Uncharacterized protein</fullName>
    </submittedName>
</protein>
<feature type="region of interest" description="Disordered" evidence="1">
    <location>
        <begin position="334"/>
        <end position="383"/>
    </location>
</feature>
<accession>A0AAN8EMH0</accession>
<reference evidence="2 3" key="1">
    <citation type="submission" date="2022-12" db="EMBL/GenBank/DDBJ databases">
        <title>Genomic features and morphological characterization of a novel Knufia sp. strain isolated from spacecraft assembly facility.</title>
        <authorList>
            <person name="Teixeira M."/>
            <person name="Chander A.M."/>
            <person name="Stajich J.E."/>
            <person name="Venkateswaran K."/>
        </authorList>
    </citation>
    <scope>NUCLEOTIDE SEQUENCE [LARGE SCALE GENOMIC DNA]</scope>
    <source>
        <strain evidence="2 3">FJI-L2-BK-P2</strain>
    </source>
</reference>
<feature type="compositionally biased region" description="Acidic residues" evidence="1">
    <location>
        <begin position="368"/>
        <end position="383"/>
    </location>
</feature>
<evidence type="ECO:0000313" key="2">
    <source>
        <dbReference type="EMBL" id="KAK5948043.1"/>
    </source>
</evidence>
<feature type="compositionally biased region" description="Polar residues" evidence="1">
    <location>
        <begin position="80"/>
        <end position="89"/>
    </location>
</feature>
<proteinExistence type="predicted"/>
<name>A0AAN8EMH0_9EURO</name>
<feature type="compositionally biased region" description="Polar residues" evidence="1">
    <location>
        <begin position="111"/>
        <end position="126"/>
    </location>
</feature>
<keyword evidence="3" id="KW-1185">Reference proteome</keyword>
<evidence type="ECO:0000313" key="3">
    <source>
        <dbReference type="Proteomes" id="UP001316803"/>
    </source>
</evidence>
<dbReference type="Proteomes" id="UP001316803">
    <property type="component" value="Unassembled WGS sequence"/>
</dbReference>
<dbReference type="AlphaFoldDB" id="A0AAN8EMH0"/>